<accession>A0A7U3VI62</accession>
<comment type="subcellular location">
    <subcellularLocation>
        <location evidence="4">Secreted</location>
        <location evidence="4">Extracellular space</location>
        <location evidence="4">Apoplast</location>
    </subcellularLocation>
</comment>
<keyword evidence="4" id="KW-0732">Signal</keyword>
<evidence type="ECO:0000256" key="2">
    <source>
        <dbReference type="ARBA" id="ARBA00011738"/>
    </source>
</evidence>
<dbReference type="AlphaFoldDB" id="A0A7U3VI62"/>
<dbReference type="InterPro" id="IPR004265">
    <property type="entry name" value="Dirigent"/>
</dbReference>
<comment type="function">
    <text evidence="4">Dirigent proteins impart stereoselectivity on the phenoxy radical-coupling reaction, yielding optically active lignans from two molecules of coniferyl alcohol in the biosynthesis of lignans, flavonolignans, and alkaloids and thus plays a central role in plant secondary metabolism.</text>
</comment>
<evidence type="ECO:0000256" key="4">
    <source>
        <dbReference type="RuleBase" id="RU363099"/>
    </source>
</evidence>
<organism evidence="5">
    <name type="scientific">Kadsura heteroclita</name>
    <dbReference type="NCBI Taxonomy" id="124781"/>
    <lineage>
        <taxon>Eukaryota</taxon>
        <taxon>Viridiplantae</taxon>
        <taxon>Streptophyta</taxon>
        <taxon>Embryophyta</taxon>
        <taxon>Tracheophyta</taxon>
        <taxon>Spermatophyta</taxon>
        <taxon>Magnoliopsida</taxon>
        <taxon>Austrobaileyales</taxon>
        <taxon>Schisandraceae</taxon>
        <taxon>Kadsura</taxon>
    </lineage>
</organism>
<dbReference type="PANTHER" id="PTHR21495">
    <property type="entry name" value="NUCLEOPORIN-RELATED"/>
    <property type="match status" value="1"/>
</dbReference>
<dbReference type="EMBL" id="MT725676">
    <property type="protein sequence ID" value="QQM18946.1"/>
    <property type="molecule type" value="mRNA"/>
</dbReference>
<protein>
    <recommendedName>
        <fullName evidence="4">Dirigent protein</fullName>
    </recommendedName>
</protein>
<dbReference type="GO" id="GO:0048046">
    <property type="term" value="C:apoplast"/>
    <property type="evidence" value="ECO:0007669"/>
    <property type="project" value="UniProtKB-SubCell"/>
</dbReference>
<proteinExistence type="evidence at transcript level"/>
<feature type="chain" id="PRO_5031596563" description="Dirigent protein" evidence="4">
    <location>
        <begin position="24"/>
        <end position="189"/>
    </location>
</feature>
<evidence type="ECO:0000256" key="1">
    <source>
        <dbReference type="ARBA" id="ARBA00010746"/>
    </source>
</evidence>
<keyword evidence="3 4" id="KW-0964">Secreted</keyword>
<evidence type="ECO:0000313" key="5">
    <source>
        <dbReference type="EMBL" id="QQM18946.1"/>
    </source>
</evidence>
<name>A0A7U3VI62_9MAGN</name>
<feature type="signal peptide" evidence="4">
    <location>
        <begin position="1"/>
        <end position="23"/>
    </location>
</feature>
<comment type="subunit">
    <text evidence="2 4">Homodimer.</text>
</comment>
<dbReference type="GO" id="GO:0009699">
    <property type="term" value="P:phenylpropanoid biosynthetic process"/>
    <property type="evidence" value="ECO:0007669"/>
    <property type="project" value="UniProtKB-ARBA"/>
</dbReference>
<dbReference type="Gene3D" id="2.40.480.10">
    <property type="entry name" value="Allene oxide cyclase-like"/>
    <property type="match status" value="1"/>
</dbReference>
<dbReference type="Pfam" id="PF03018">
    <property type="entry name" value="Dirigent"/>
    <property type="match status" value="1"/>
</dbReference>
<evidence type="ECO:0000256" key="3">
    <source>
        <dbReference type="ARBA" id="ARBA00022525"/>
    </source>
</evidence>
<dbReference type="InterPro" id="IPR044859">
    <property type="entry name" value="Allene_oxi_cyc_Dirigent"/>
</dbReference>
<comment type="similarity">
    <text evidence="1 4">Belongs to the plant dirigent protein family.</text>
</comment>
<sequence>MELARINLAMAILLFSKAVILHAGGDSGPVDWAGDLDPPPKEKLTYLHFYFHDVPSGHHETAFKIAEATITNKSDTLFGLLVAADDPLTVGPEPTSRIIGRAQGIYALASRDEITILMAMYYYFTEGKYNGSSISIFGRNAVAHKHREMPVVGGTGVFRLARGYALSTHYSSDAENGDIIEYNVTVFHY</sequence>
<keyword evidence="4" id="KW-0052">Apoplast</keyword>
<reference evidence="5" key="1">
    <citation type="journal article" date="2020" name="Not Bot Hort Agrobot Cluj">
        <title>Transcriptome analysis to identify genes involved in lignan, sesquiterpenoid and triterpenoid biosynthesis in medicinal plant Kadsura heteroclita.</title>
        <authorList>
            <person name="Zhang X."/>
            <person name="Li C."/>
            <person name="Chio C."/>
            <person name="Kameshwar A.K.S."/>
            <person name="Ma T."/>
            <person name="Qin W."/>
        </authorList>
    </citation>
    <scope>NUCLEOTIDE SEQUENCE</scope>
</reference>